<dbReference type="Proteomes" id="UP000305848">
    <property type="component" value="Unassembled WGS sequence"/>
</dbReference>
<feature type="transmembrane region" description="Helical" evidence="1">
    <location>
        <begin position="200"/>
        <end position="221"/>
    </location>
</feature>
<keyword evidence="1" id="KW-0812">Transmembrane</keyword>
<reference evidence="2 3" key="1">
    <citation type="submission" date="2019-05" db="EMBL/GenBank/DDBJ databases">
        <title>Panacibacter sp. strain 17mud1-8 Genome sequencing and assembly.</title>
        <authorList>
            <person name="Chhetri G."/>
        </authorList>
    </citation>
    <scope>NUCLEOTIDE SEQUENCE [LARGE SCALE GENOMIC DNA]</scope>
    <source>
        <strain evidence="2 3">17mud1-8</strain>
    </source>
</reference>
<dbReference type="EMBL" id="SZQL01000001">
    <property type="protein sequence ID" value="TKK71682.1"/>
    <property type="molecule type" value="Genomic_DNA"/>
</dbReference>
<dbReference type="OrthoDB" id="9807384at2"/>
<accession>A0A4U3L9C3</accession>
<name>A0A4U3L9C3_9BACT</name>
<dbReference type="RefSeq" id="WP_137259922.1">
    <property type="nucleotide sequence ID" value="NZ_SZQL01000001.1"/>
</dbReference>
<protein>
    <submittedName>
        <fullName evidence="2">Protein BatD</fullName>
    </submittedName>
</protein>
<feature type="transmembrane region" description="Helical" evidence="1">
    <location>
        <begin position="23"/>
        <end position="42"/>
    </location>
</feature>
<evidence type="ECO:0000256" key="1">
    <source>
        <dbReference type="SAM" id="Phobius"/>
    </source>
</evidence>
<evidence type="ECO:0000313" key="2">
    <source>
        <dbReference type="EMBL" id="TKK71682.1"/>
    </source>
</evidence>
<sequence>MRRRGQLQDTSNKQQAAGNKRQIVSYKALATGLLLYAFCLRLTTRTSRLITRSLPLVACSFFFLSLASAQQVSASIDRDKILIGEQITLQLKAEGIRTGDNPIVMWFNLPDTINHLEVVKRSPVDTLDVDGSTTYMQNFTITSFDSGKWVLPAMQLNLQNSNTVLITDSFAIEVLPVDVSNLKQYHEMKDIIPVEVKTNWWRVAIFAIILLAMAIFIYYLTKRKKKQPAVKQLTVKPSLFEETIAKLEALQKENLPATIFYAKLDAICRQYLQEQLYIRALHLTQDELTQQLNVYLQQQDVRITFYQLLRLINAVKFAKYTPPAAQQTESINTAKATVQYIHYQLQRTTQQHAQSLVSKY</sequence>
<keyword evidence="3" id="KW-1185">Reference proteome</keyword>
<evidence type="ECO:0000313" key="3">
    <source>
        <dbReference type="Proteomes" id="UP000305848"/>
    </source>
</evidence>
<gene>
    <name evidence="2" type="ORF">FC093_01265</name>
</gene>
<proteinExistence type="predicted"/>
<keyword evidence="1" id="KW-1133">Transmembrane helix</keyword>
<dbReference type="AlphaFoldDB" id="A0A4U3L9C3"/>
<organism evidence="2 3">
    <name type="scientific">Ilyomonas limi</name>
    <dbReference type="NCBI Taxonomy" id="2575867"/>
    <lineage>
        <taxon>Bacteria</taxon>
        <taxon>Pseudomonadati</taxon>
        <taxon>Bacteroidota</taxon>
        <taxon>Chitinophagia</taxon>
        <taxon>Chitinophagales</taxon>
        <taxon>Chitinophagaceae</taxon>
        <taxon>Ilyomonas</taxon>
    </lineage>
</organism>
<comment type="caution">
    <text evidence="2">The sequence shown here is derived from an EMBL/GenBank/DDBJ whole genome shotgun (WGS) entry which is preliminary data.</text>
</comment>
<keyword evidence="1" id="KW-0472">Membrane</keyword>